<evidence type="ECO:0000256" key="4">
    <source>
        <dbReference type="ARBA" id="ARBA00022984"/>
    </source>
</evidence>
<proteinExistence type="predicted"/>
<accession>A0ABR7EYK5</accession>
<feature type="transmembrane region" description="Helical" evidence="8">
    <location>
        <begin position="7"/>
        <end position="26"/>
    </location>
</feature>
<feature type="active site" description="Nucleophile" evidence="6">
    <location>
        <position position="184"/>
    </location>
</feature>
<comment type="caution">
    <text evidence="10">The sequence shown here is derived from an EMBL/GenBank/DDBJ whole genome shotgun (WGS) entry which is preliminary data.</text>
</comment>
<evidence type="ECO:0000256" key="1">
    <source>
        <dbReference type="ARBA" id="ARBA00004752"/>
    </source>
</evidence>
<feature type="active site" description="Proton donor/acceptor" evidence="6">
    <location>
        <position position="156"/>
    </location>
</feature>
<gene>
    <name evidence="10" type="ORF">H8S00_00220</name>
</gene>
<dbReference type="Proteomes" id="UP000597877">
    <property type="component" value="Unassembled WGS sequence"/>
</dbReference>
<reference evidence="10 11" key="1">
    <citation type="submission" date="2020-08" db="EMBL/GenBank/DDBJ databases">
        <title>Genome public.</title>
        <authorList>
            <person name="Liu C."/>
            <person name="Sun Q."/>
        </authorList>
    </citation>
    <scope>NUCLEOTIDE SEQUENCE [LARGE SCALE GENOMIC DNA]</scope>
    <source>
        <strain evidence="10 11">BX4</strain>
    </source>
</reference>
<evidence type="ECO:0000313" key="10">
    <source>
        <dbReference type="EMBL" id="MBC5666426.1"/>
    </source>
</evidence>
<evidence type="ECO:0000259" key="9">
    <source>
        <dbReference type="PROSITE" id="PS52029"/>
    </source>
</evidence>
<keyword evidence="3 6" id="KW-0133">Cell shape</keyword>
<dbReference type="RefSeq" id="WP_021952476.1">
    <property type="nucleotide sequence ID" value="NZ_JACOOZ010000001.1"/>
</dbReference>
<keyword evidence="8" id="KW-0472">Membrane</keyword>
<keyword evidence="11" id="KW-1185">Reference proteome</keyword>
<dbReference type="Gene3D" id="2.40.440.10">
    <property type="entry name" value="L,D-transpeptidase catalytic domain-like"/>
    <property type="match status" value="1"/>
</dbReference>
<evidence type="ECO:0000313" key="11">
    <source>
        <dbReference type="Proteomes" id="UP000597877"/>
    </source>
</evidence>
<dbReference type="CDD" id="cd16913">
    <property type="entry name" value="YkuD_like"/>
    <property type="match status" value="1"/>
</dbReference>
<dbReference type="InterPro" id="IPR005490">
    <property type="entry name" value="LD_TPept_cat_dom"/>
</dbReference>
<feature type="region of interest" description="Disordered" evidence="7">
    <location>
        <begin position="230"/>
        <end position="273"/>
    </location>
</feature>
<dbReference type="PANTHER" id="PTHR30582">
    <property type="entry name" value="L,D-TRANSPEPTIDASE"/>
    <property type="match status" value="1"/>
</dbReference>
<dbReference type="SUPFAM" id="SSF141523">
    <property type="entry name" value="L,D-transpeptidase catalytic domain-like"/>
    <property type="match status" value="1"/>
</dbReference>
<keyword evidence="4 6" id="KW-0573">Peptidoglycan synthesis</keyword>
<dbReference type="PANTHER" id="PTHR30582:SF2">
    <property type="entry name" value="L,D-TRANSPEPTIDASE YCIB-RELATED"/>
    <property type="match status" value="1"/>
</dbReference>
<keyword evidence="2" id="KW-0808">Transferase</keyword>
<sequence>MIKYKNHIMLGIFSTTIFIMFLALVLQENNPDNITNIETCTTVNVTTRETTTVPETTTVEETTKKKVKKKKAIDHKAKHPYMIKINRAENFAVVYGIDKKGVYSIPHKAFICSTGKDPESTPLGTFSISERYDWRLMVDNTYAQYAIRIYGQIMLHSVPYQYATNDSLEYWEYNKLGTASSLGCIRFRVKDIKWIYDHCNEGTSVTIYSEKGEKSPIKVKKIKKIKESDPYKTWDPTDSNISNPWKNHTATDNSDTEQVPTTEQTSATEQINE</sequence>
<dbReference type="Pfam" id="PF03734">
    <property type="entry name" value="YkuD"/>
    <property type="match status" value="1"/>
</dbReference>
<feature type="compositionally biased region" description="Polar residues" evidence="7">
    <location>
        <begin position="236"/>
        <end position="273"/>
    </location>
</feature>
<evidence type="ECO:0000256" key="7">
    <source>
        <dbReference type="SAM" id="MobiDB-lite"/>
    </source>
</evidence>
<organism evidence="10 11">
    <name type="scientific">Eubacterium segne</name>
    <dbReference type="NCBI Taxonomy" id="2763045"/>
    <lineage>
        <taxon>Bacteria</taxon>
        <taxon>Bacillati</taxon>
        <taxon>Bacillota</taxon>
        <taxon>Clostridia</taxon>
        <taxon>Eubacteriales</taxon>
        <taxon>Eubacteriaceae</taxon>
        <taxon>Eubacterium</taxon>
    </lineage>
</organism>
<evidence type="ECO:0000256" key="2">
    <source>
        <dbReference type="ARBA" id="ARBA00022679"/>
    </source>
</evidence>
<dbReference type="InterPro" id="IPR038063">
    <property type="entry name" value="Transpep_catalytic_dom"/>
</dbReference>
<evidence type="ECO:0000256" key="5">
    <source>
        <dbReference type="ARBA" id="ARBA00023316"/>
    </source>
</evidence>
<dbReference type="EMBL" id="JACOOZ010000001">
    <property type="protein sequence ID" value="MBC5666426.1"/>
    <property type="molecule type" value="Genomic_DNA"/>
</dbReference>
<keyword evidence="8" id="KW-1133">Transmembrane helix</keyword>
<dbReference type="PROSITE" id="PS52029">
    <property type="entry name" value="LD_TPASE"/>
    <property type="match status" value="1"/>
</dbReference>
<evidence type="ECO:0000256" key="8">
    <source>
        <dbReference type="SAM" id="Phobius"/>
    </source>
</evidence>
<comment type="pathway">
    <text evidence="1 6">Cell wall biogenesis; peptidoglycan biosynthesis.</text>
</comment>
<keyword evidence="5 6" id="KW-0961">Cell wall biogenesis/degradation</keyword>
<name>A0ABR7EYK5_9FIRM</name>
<dbReference type="InterPro" id="IPR050979">
    <property type="entry name" value="LD-transpeptidase"/>
</dbReference>
<keyword evidence="8" id="KW-0812">Transmembrane</keyword>
<feature type="domain" description="L,D-TPase catalytic" evidence="9">
    <location>
        <begin position="81"/>
        <end position="208"/>
    </location>
</feature>
<evidence type="ECO:0000256" key="3">
    <source>
        <dbReference type="ARBA" id="ARBA00022960"/>
    </source>
</evidence>
<protein>
    <submittedName>
        <fullName evidence="10">L,D-transpeptidase</fullName>
    </submittedName>
</protein>
<evidence type="ECO:0000256" key="6">
    <source>
        <dbReference type="PROSITE-ProRule" id="PRU01373"/>
    </source>
</evidence>